<dbReference type="PRINTS" id="PR00952">
    <property type="entry name" value="TYPE3IMQPROT"/>
</dbReference>
<dbReference type="PANTHER" id="PTHR34040">
    <property type="entry name" value="FLAGELLAR BIOSYNTHETIC PROTEIN FLIQ"/>
    <property type="match status" value="1"/>
</dbReference>
<evidence type="ECO:0000256" key="2">
    <source>
        <dbReference type="ARBA" id="ARBA00006156"/>
    </source>
</evidence>
<keyword evidence="10" id="KW-0282">Flagellum</keyword>
<protein>
    <recommendedName>
        <fullName evidence="3 9">Flagellar biosynthetic protein FliQ</fullName>
    </recommendedName>
</protein>
<evidence type="ECO:0000313" key="11">
    <source>
        <dbReference type="Proteomes" id="UP000199372"/>
    </source>
</evidence>
<dbReference type="NCBIfam" id="TIGR01402">
    <property type="entry name" value="fliQ"/>
    <property type="match status" value="1"/>
</dbReference>
<sequence length="89" mass="9740">MTETQAYDILSDTVWAVLLASLPVLAIALIIGLGIAFFQALTQIQEMTLTFVPKIVAIFFGLLLSMPFMYATLNGLSDTIFDLIRRGGL</sequence>
<evidence type="ECO:0000256" key="8">
    <source>
        <dbReference type="ARBA" id="ARBA00023143"/>
    </source>
</evidence>
<gene>
    <name evidence="9" type="primary">fliQ</name>
    <name evidence="10" type="ORF">SAMN04488011_103175</name>
</gene>
<keyword evidence="8 9" id="KW-0975">Bacterial flagellum</keyword>
<keyword evidence="7 9" id="KW-0472">Membrane</keyword>
<evidence type="ECO:0000313" key="10">
    <source>
        <dbReference type="EMBL" id="SEN25470.1"/>
    </source>
</evidence>
<dbReference type="Pfam" id="PF01313">
    <property type="entry name" value="Bac_export_3"/>
    <property type="match status" value="1"/>
</dbReference>
<evidence type="ECO:0000256" key="5">
    <source>
        <dbReference type="ARBA" id="ARBA00022692"/>
    </source>
</evidence>
<keyword evidence="5 9" id="KW-0812">Transmembrane</keyword>
<organism evidence="10 11">
    <name type="scientific">Palleronia pelagia</name>
    <dbReference type="NCBI Taxonomy" id="387096"/>
    <lineage>
        <taxon>Bacteria</taxon>
        <taxon>Pseudomonadati</taxon>
        <taxon>Pseudomonadota</taxon>
        <taxon>Alphaproteobacteria</taxon>
        <taxon>Rhodobacterales</taxon>
        <taxon>Roseobacteraceae</taxon>
        <taxon>Palleronia</taxon>
    </lineage>
</organism>
<dbReference type="AlphaFoldDB" id="A0A1H8F1G2"/>
<evidence type="ECO:0000256" key="7">
    <source>
        <dbReference type="ARBA" id="ARBA00023136"/>
    </source>
</evidence>
<dbReference type="EMBL" id="FOCM01000003">
    <property type="protein sequence ID" value="SEN25470.1"/>
    <property type="molecule type" value="Genomic_DNA"/>
</dbReference>
<dbReference type="NCBIfam" id="NF004671">
    <property type="entry name" value="PRK06010.1"/>
    <property type="match status" value="1"/>
</dbReference>
<proteinExistence type="inferred from homology"/>
<comment type="function">
    <text evidence="9">Role in flagellar biosynthesis.</text>
</comment>
<keyword evidence="10" id="KW-0969">Cilium</keyword>
<evidence type="ECO:0000256" key="1">
    <source>
        <dbReference type="ARBA" id="ARBA00004651"/>
    </source>
</evidence>
<dbReference type="OrthoDB" id="9806440at2"/>
<keyword evidence="6 9" id="KW-1133">Transmembrane helix</keyword>
<dbReference type="GO" id="GO:0009425">
    <property type="term" value="C:bacterial-type flagellum basal body"/>
    <property type="evidence" value="ECO:0007669"/>
    <property type="project" value="UniProtKB-SubCell"/>
</dbReference>
<name>A0A1H8F1G2_9RHOB</name>
<dbReference type="RefSeq" id="WP_073126886.1">
    <property type="nucleotide sequence ID" value="NZ_FOCM01000003.1"/>
</dbReference>
<keyword evidence="4 9" id="KW-1003">Cell membrane</keyword>
<keyword evidence="10" id="KW-0966">Cell projection</keyword>
<evidence type="ECO:0000256" key="9">
    <source>
        <dbReference type="RuleBase" id="RU364090"/>
    </source>
</evidence>
<reference evidence="11" key="1">
    <citation type="submission" date="2016-10" db="EMBL/GenBank/DDBJ databases">
        <authorList>
            <person name="Varghese N."/>
            <person name="Submissions S."/>
        </authorList>
    </citation>
    <scope>NUCLEOTIDE SEQUENCE [LARGE SCALE GENOMIC DNA]</scope>
    <source>
        <strain evidence="11">DSM 26893</strain>
    </source>
</reference>
<dbReference type="InterPro" id="IPR002191">
    <property type="entry name" value="Bac_export_3"/>
</dbReference>
<dbReference type="PANTHER" id="PTHR34040:SF2">
    <property type="entry name" value="FLAGELLAR BIOSYNTHETIC PROTEIN FLIQ"/>
    <property type="match status" value="1"/>
</dbReference>
<dbReference type="GO" id="GO:0009306">
    <property type="term" value="P:protein secretion"/>
    <property type="evidence" value="ECO:0007669"/>
    <property type="project" value="InterPro"/>
</dbReference>
<evidence type="ECO:0000256" key="6">
    <source>
        <dbReference type="ARBA" id="ARBA00022989"/>
    </source>
</evidence>
<dbReference type="PIRSF" id="PIRSF004669">
    <property type="entry name" value="FliQ"/>
    <property type="match status" value="1"/>
</dbReference>
<keyword evidence="11" id="KW-1185">Reference proteome</keyword>
<dbReference type="GO" id="GO:0044780">
    <property type="term" value="P:bacterial-type flagellum assembly"/>
    <property type="evidence" value="ECO:0007669"/>
    <property type="project" value="InterPro"/>
</dbReference>
<dbReference type="GO" id="GO:0005886">
    <property type="term" value="C:plasma membrane"/>
    <property type="evidence" value="ECO:0007669"/>
    <property type="project" value="UniProtKB-SubCell"/>
</dbReference>
<evidence type="ECO:0000256" key="4">
    <source>
        <dbReference type="ARBA" id="ARBA00022475"/>
    </source>
</evidence>
<evidence type="ECO:0000256" key="3">
    <source>
        <dbReference type="ARBA" id="ARBA00021718"/>
    </source>
</evidence>
<comment type="subcellular location">
    <subcellularLocation>
        <location evidence="1 9">Cell membrane</location>
        <topology evidence="1">Multi-pass membrane protein</topology>
    </subcellularLocation>
    <subcellularLocation>
        <location evidence="9">Bacterial flagellum basal body</location>
    </subcellularLocation>
</comment>
<comment type="similarity">
    <text evidence="2 9">Belongs to the FliQ/MopD/SpaQ family.</text>
</comment>
<accession>A0A1H8F1G2</accession>
<feature type="transmembrane region" description="Helical" evidence="9">
    <location>
        <begin position="14"/>
        <end position="39"/>
    </location>
</feature>
<feature type="transmembrane region" description="Helical" evidence="9">
    <location>
        <begin position="51"/>
        <end position="73"/>
    </location>
</feature>
<dbReference type="Proteomes" id="UP000199372">
    <property type="component" value="Unassembled WGS sequence"/>
</dbReference>
<dbReference type="InterPro" id="IPR006305">
    <property type="entry name" value="FliQ"/>
</dbReference>